<accession>A0A9P4JJR1</accession>
<keyword evidence="1" id="KW-0472">Membrane</keyword>
<reference evidence="2" key="1">
    <citation type="journal article" date="2020" name="Stud. Mycol.">
        <title>101 Dothideomycetes genomes: a test case for predicting lifestyles and emergence of pathogens.</title>
        <authorList>
            <person name="Haridas S."/>
            <person name="Albert R."/>
            <person name="Binder M."/>
            <person name="Bloem J."/>
            <person name="Labutti K."/>
            <person name="Salamov A."/>
            <person name="Andreopoulos B."/>
            <person name="Baker S."/>
            <person name="Barry K."/>
            <person name="Bills G."/>
            <person name="Bluhm B."/>
            <person name="Cannon C."/>
            <person name="Castanera R."/>
            <person name="Culley D."/>
            <person name="Daum C."/>
            <person name="Ezra D."/>
            <person name="Gonzalez J."/>
            <person name="Henrissat B."/>
            <person name="Kuo A."/>
            <person name="Liang C."/>
            <person name="Lipzen A."/>
            <person name="Lutzoni F."/>
            <person name="Magnuson J."/>
            <person name="Mondo S."/>
            <person name="Nolan M."/>
            <person name="Ohm R."/>
            <person name="Pangilinan J."/>
            <person name="Park H.-J."/>
            <person name="Ramirez L."/>
            <person name="Alfaro M."/>
            <person name="Sun H."/>
            <person name="Tritt A."/>
            <person name="Yoshinaga Y."/>
            <person name="Zwiers L.-H."/>
            <person name="Turgeon B."/>
            <person name="Goodwin S."/>
            <person name="Spatafora J."/>
            <person name="Crous P."/>
            <person name="Grigoriev I."/>
        </authorList>
    </citation>
    <scope>NUCLEOTIDE SEQUENCE</scope>
    <source>
        <strain evidence="2">ATCC 74209</strain>
    </source>
</reference>
<feature type="transmembrane region" description="Helical" evidence="1">
    <location>
        <begin position="181"/>
        <end position="204"/>
    </location>
</feature>
<evidence type="ECO:0000313" key="3">
    <source>
        <dbReference type="Proteomes" id="UP000799536"/>
    </source>
</evidence>
<dbReference type="Proteomes" id="UP000799536">
    <property type="component" value="Unassembled WGS sequence"/>
</dbReference>
<organism evidence="2 3">
    <name type="scientific">Delitschia confertaspora ATCC 74209</name>
    <dbReference type="NCBI Taxonomy" id="1513339"/>
    <lineage>
        <taxon>Eukaryota</taxon>
        <taxon>Fungi</taxon>
        <taxon>Dikarya</taxon>
        <taxon>Ascomycota</taxon>
        <taxon>Pezizomycotina</taxon>
        <taxon>Dothideomycetes</taxon>
        <taxon>Pleosporomycetidae</taxon>
        <taxon>Pleosporales</taxon>
        <taxon>Delitschiaceae</taxon>
        <taxon>Delitschia</taxon>
    </lineage>
</organism>
<evidence type="ECO:0000313" key="2">
    <source>
        <dbReference type="EMBL" id="KAF2199544.1"/>
    </source>
</evidence>
<dbReference type="EMBL" id="ML994070">
    <property type="protein sequence ID" value="KAF2199544.1"/>
    <property type="molecule type" value="Genomic_DNA"/>
</dbReference>
<evidence type="ECO:0000256" key="1">
    <source>
        <dbReference type="SAM" id="Phobius"/>
    </source>
</evidence>
<sequence>MSMGWADNVLVAMGPLGILTLVVSAIRVGGVRRLKGLVGRARESQATAEQELLSSTSSSVCELWSGKEIVRQLGQPDTKELIVVAYEGKFVQVLDLEGAVRGGWLHENVGPDQRATLPELRTIDSQAPNIALNIEGSTATKNELWMWAGIGVLLQSVALVVPALATYYWKFRKASASVPRYAYPCFLIGASVVTIGALLCSHVIEGITEERIFEPSGDSDHPPGEILYVVRLQKACTVSDQSFRPFLIYNQLGNKSIRTSRMKTTEDPQFSLLTVAGFICQFVGLRGLHWSATILQLGVTLIMTAARSWVRRGLAVNPPCIELTPGNELIWASILLSQGILPINGGQKDVSGLLAHTTTSDLKTTSALVRSQIWEFMTGGFHKNYPGFDLHDPEQENKPLVSWPPKPQEPIDATLYPGDQLLEILSHLQQIMPEQNTLLRITSNISRAMEQTISLLNRHVFDRVLTNTGLWEEFTWRHWILHNELQHETAPSLSQISFSIFYETDGRVQIPREKMYSAIRLWMASLETRPEFSNKIEHSSDARHSFTYMRFLGPCRDYSKATFEALPRWIGKKIILCPKPDGRKGFLTNNEVDYLHAQAWPVFGTSVVSG</sequence>
<dbReference type="AlphaFoldDB" id="A0A9P4JJR1"/>
<feature type="transmembrane region" description="Helical" evidence="1">
    <location>
        <begin position="144"/>
        <end position="169"/>
    </location>
</feature>
<keyword evidence="1" id="KW-1133">Transmembrane helix</keyword>
<keyword evidence="1" id="KW-0812">Transmembrane</keyword>
<keyword evidence="3" id="KW-1185">Reference proteome</keyword>
<gene>
    <name evidence="2" type="ORF">GQ43DRAFT_112995</name>
</gene>
<comment type="caution">
    <text evidence="2">The sequence shown here is derived from an EMBL/GenBank/DDBJ whole genome shotgun (WGS) entry which is preliminary data.</text>
</comment>
<dbReference type="OrthoDB" id="194358at2759"/>
<proteinExistence type="predicted"/>
<name>A0A9P4JJR1_9PLEO</name>
<protein>
    <submittedName>
        <fullName evidence="2">Uncharacterized protein</fullName>
    </submittedName>
</protein>